<dbReference type="PANTHER" id="PTHR43528:SF1">
    <property type="entry name" value="ALPHA-KETOGLUTARATE PERMEASE"/>
    <property type="match status" value="1"/>
</dbReference>
<evidence type="ECO:0000313" key="7">
    <source>
        <dbReference type="EMBL" id="QEK39159.1"/>
    </source>
</evidence>
<evidence type="ECO:0000256" key="3">
    <source>
        <dbReference type="ARBA" id="ARBA00022475"/>
    </source>
</evidence>
<keyword evidence="6" id="KW-0472">Membrane</keyword>
<feature type="transmembrane region" description="Helical" evidence="6">
    <location>
        <begin position="284"/>
        <end position="307"/>
    </location>
</feature>
<sequence length="460" mass="53162">MIKKRMNFTKENLSNHKKRQWFGRFNLKNFIAFSATAVEYYDYILFMEMSFFTAVIFFPEKFNSLFYFFSMGYGVRLVGSFLMSVFKNKIEKLTGMKIMTFALFSVSFITFFICLIPPYKQVGIVSTYLFIICRIVQSFFYGTQIPSAISFVRSGKDTESLKGMEYRKDNSSSSSSEKAGLVISGASLGTLACSLVVFLLSKLFSKESIVSFYWKFPFLFGSILGSVILYFSKPRKVDSELSSEEDLENNSENGLDVDQENKSKYDKKSKSVFMIYKNLNVDDFLDFFFSVSMMLMPAVLIITYIYFANFFSTKCSYDFNVVSAYRLIGYISALFMNIFAYKIVKLLDNMRSLDILKIFVFIWVVFLILATKISFFLFCLLMFTQLSITYTMNHALQNMYKHNSHSLNTLSYNVSFFIASLSVSMMNSLVKVMLIPVIFSVFFYFGKSSIEKKNVSKHSI</sequence>
<dbReference type="Proteomes" id="UP000324924">
    <property type="component" value="Chromosome"/>
</dbReference>
<dbReference type="PANTHER" id="PTHR43528">
    <property type="entry name" value="ALPHA-KETOGLUTARATE PERMEASE"/>
    <property type="match status" value="1"/>
</dbReference>
<reference evidence="7 8" key="1">
    <citation type="submission" date="2019-08" db="EMBL/GenBank/DDBJ databases">
        <title>Highly reduced genomes of protist endosymbionts show evolutionary convergence.</title>
        <authorList>
            <person name="George E."/>
            <person name="Husnik F."/>
            <person name="Tashyreva D."/>
            <person name="Prokopchuk G."/>
            <person name="Horak A."/>
            <person name="Kwong W.K."/>
            <person name="Lukes J."/>
            <person name="Keeling P.J."/>
        </authorList>
    </citation>
    <scope>NUCLEOTIDE SEQUENCE [LARGE SCALE GENOMIC DNA]</scope>
    <source>
        <strain evidence="7">1604HC</strain>
    </source>
</reference>
<evidence type="ECO:0000256" key="5">
    <source>
        <dbReference type="SAM" id="MobiDB-lite"/>
    </source>
</evidence>
<feature type="transmembrane region" description="Helical" evidence="6">
    <location>
        <begin position="356"/>
        <end position="383"/>
    </location>
</feature>
<keyword evidence="6" id="KW-0812">Transmembrane</keyword>
<feature type="region of interest" description="Disordered" evidence="5">
    <location>
        <begin position="242"/>
        <end position="262"/>
    </location>
</feature>
<feature type="transmembrane region" description="Helical" evidence="6">
    <location>
        <begin position="327"/>
        <end position="344"/>
    </location>
</feature>
<dbReference type="GO" id="GO:0015293">
    <property type="term" value="F:symporter activity"/>
    <property type="evidence" value="ECO:0007669"/>
    <property type="project" value="UniProtKB-KW"/>
</dbReference>
<organism evidence="7 8">
    <name type="scientific">Candidatus Nesciobacter abundans</name>
    <dbReference type="NCBI Taxonomy" id="2601668"/>
    <lineage>
        <taxon>Bacteria</taxon>
        <taxon>Pseudomonadati</taxon>
        <taxon>Pseudomonadota</taxon>
        <taxon>Alphaproteobacteria</taxon>
        <taxon>Holosporales</taxon>
        <taxon>Holosporaceae</taxon>
        <taxon>Candidatus Nesciobacter</taxon>
    </lineage>
</organism>
<feature type="transmembrane region" description="Helical" evidence="6">
    <location>
        <begin position="98"/>
        <end position="119"/>
    </location>
</feature>
<evidence type="ECO:0008006" key="9">
    <source>
        <dbReference type="Google" id="ProtNLM"/>
    </source>
</evidence>
<gene>
    <name evidence="7" type="ORF">FZC36_01780</name>
</gene>
<evidence type="ECO:0000256" key="2">
    <source>
        <dbReference type="ARBA" id="ARBA00022448"/>
    </source>
</evidence>
<feature type="transmembrane region" description="Helical" evidence="6">
    <location>
        <begin position="179"/>
        <end position="200"/>
    </location>
</feature>
<dbReference type="InterPro" id="IPR051084">
    <property type="entry name" value="H+-coupled_symporters"/>
</dbReference>
<dbReference type="GO" id="GO:0005886">
    <property type="term" value="C:plasma membrane"/>
    <property type="evidence" value="ECO:0007669"/>
    <property type="project" value="UniProtKB-SubCell"/>
</dbReference>
<evidence type="ECO:0000313" key="8">
    <source>
        <dbReference type="Proteomes" id="UP000324924"/>
    </source>
</evidence>
<dbReference type="EMBL" id="CP043314">
    <property type="protein sequence ID" value="QEK39159.1"/>
    <property type="molecule type" value="Genomic_DNA"/>
</dbReference>
<evidence type="ECO:0000256" key="6">
    <source>
        <dbReference type="SAM" id="Phobius"/>
    </source>
</evidence>
<keyword evidence="4" id="KW-0769">Symport</keyword>
<dbReference type="SUPFAM" id="SSF103473">
    <property type="entry name" value="MFS general substrate transporter"/>
    <property type="match status" value="1"/>
</dbReference>
<dbReference type="KEGG" id="nabu:FZC36_01780"/>
<evidence type="ECO:0000256" key="1">
    <source>
        <dbReference type="ARBA" id="ARBA00004651"/>
    </source>
</evidence>
<feature type="transmembrane region" description="Helical" evidence="6">
    <location>
        <begin position="65"/>
        <end position="86"/>
    </location>
</feature>
<dbReference type="OrthoDB" id="9783227at2"/>
<keyword evidence="2" id="KW-0813">Transport</keyword>
<comment type="subcellular location">
    <subcellularLocation>
        <location evidence="1">Cell membrane</location>
        <topology evidence="1">Multi-pass membrane protein</topology>
    </subcellularLocation>
</comment>
<accession>A0A5C0UHC9</accession>
<name>A0A5C0UHC9_9PROT</name>
<keyword evidence="6" id="KW-1133">Transmembrane helix</keyword>
<dbReference type="InterPro" id="IPR036259">
    <property type="entry name" value="MFS_trans_sf"/>
</dbReference>
<dbReference type="AlphaFoldDB" id="A0A5C0UHC9"/>
<protein>
    <recommendedName>
        <fullName evidence="9">MFS transporter</fullName>
    </recommendedName>
</protein>
<feature type="transmembrane region" description="Helical" evidence="6">
    <location>
        <begin position="416"/>
        <end position="445"/>
    </location>
</feature>
<evidence type="ECO:0000256" key="4">
    <source>
        <dbReference type="ARBA" id="ARBA00022847"/>
    </source>
</evidence>
<feature type="transmembrane region" description="Helical" evidence="6">
    <location>
        <begin position="212"/>
        <end position="231"/>
    </location>
</feature>
<proteinExistence type="predicted"/>
<keyword evidence="3" id="KW-1003">Cell membrane</keyword>
<keyword evidence="8" id="KW-1185">Reference proteome</keyword>